<dbReference type="InterPro" id="IPR006665">
    <property type="entry name" value="OmpA-like"/>
</dbReference>
<dbReference type="SUPFAM" id="SSF103088">
    <property type="entry name" value="OmpA-like"/>
    <property type="match status" value="1"/>
</dbReference>
<evidence type="ECO:0000256" key="5">
    <source>
        <dbReference type="SAM" id="MobiDB-lite"/>
    </source>
</evidence>
<feature type="domain" description="OmpA-like" evidence="7">
    <location>
        <begin position="139"/>
        <end position="255"/>
    </location>
</feature>
<dbReference type="PANTHER" id="PTHR30329:SF21">
    <property type="entry name" value="LIPOPROTEIN YIAD-RELATED"/>
    <property type="match status" value="1"/>
</dbReference>
<dbReference type="STRING" id="1685382.AVJ23_17960"/>
<evidence type="ECO:0000256" key="3">
    <source>
        <dbReference type="ARBA" id="ARBA00023237"/>
    </source>
</evidence>
<dbReference type="RefSeq" id="WP_276203221.1">
    <property type="nucleotide sequence ID" value="NZ_LPXO01000014.1"/>
</dbReference>
<comment type="subcellular location">
    <subcellularLocation>
        <location evidence="1">Cell outer membrane</location>
    </subcellularLocation>
</comment>
<evidence type="ECO:0000256" key="6">
    <source>
        <dbReference type="SAM" id="SignalP"/>
    </source>
</evidence>
<evidence type="ECO:0000313" key="8">
    <source>
        <dbReference type="EMBL" id="KUF09329.1"/>
    </source>
</evidence>
<keyword evidence="3" id="KW-0998">Cell outer membrane</keyword>
<dbReference type="Proteomes" id="UP000054396">
    <property type="component" value="Unassembled WGS sequence"/>
</dbReference>
<keyword evidence="6" id="KW-0732">Signal</keyword>
<gene>
    <name evidence="8" type="ORF">AVJ23_17960</name>
</gene>
<dbReference type="GO" id="GO:0009279">
    <property type="term" value="C:cell outer membrane"/>
    <property type="evidence" value="ECO:0007669"/>
    <property type="project" value="UniProtKB-SubCell"/>
</dbReference>
<evidence type="ECO:0000256" key="2">
    <source>
        <dbReference type="ARBA" id="ARBA00023136"/>
    </source>
</evidence>
<evidence type="ECO:0000256" key="4">
    <source>
        <dbReference type="PROSITE-ProRule" id="PRU00473"/>
    </source>
</evidence>
<evidence type="ECO:0000259" key="7">
    <source>
        <dbReference type="PROSITE" id="PS51123"/>
    </source>
</evidence>
<dbReference type="InterPro" id="IPR050330">
    <property type="entry name" value="Bact_OuterMem_StrucFunc"/>
</dbReference>
<dbReference type="InterPro" id="IPR036737">
    <property type="entry name" value="OmpA-like_sf"/>
</dbReference>
<dbReference type="PROSITE" id="PS51123">
    <property type="entry name" value="OMPA_2"/>
    <property type="match status" value="1"/>
</dbReference>
<reference evidence="8 9" key="1">
    <citation type="submission" date="2015-12" db="EMBL/GenBank/DDBJ databases">
        <authorList>
            <person name="Shamseldin A."/>
            <person name="Moawad H."/>
            <person name="Abd El-Rahim W.M."/>
            <person name="Sadowsky M.J."/>
        </authorList>
    </citation>
    <scope>NUCLEOTIDE SEQUENCE [LARGE SCALE GENOMIC DNA]</scope>
    <source>
        <strain evidence="8 9">SJ5A-1</strain>
    </source>
</reference>
<dbReference type="PANTHER" id="PTHR30329">
    <property type="entry name" value="STATOR ELEMENT OF FLAGELLAR MOTOR COMPLEX"/>
    <property type="match status" value="1"/>
</dbReference>
<feature type="chain" id="PRO_5006936228" description="OmpA-like domain-containing protein" evidence="6">
    <location>
        <begin position="21"/>
        <end position="269"/>
    </location>
</feature>
<dbReference type="InterPro" id="IPR006664">
    <property type="entry name" value="OMP_bac"/>
</dbReference>
<feature type="region of interest" description="Disordered" evidence="5">
    <location>
        <begin position="105"/>
        <end position="139"/>
    </location>
</feature>
<dbReference type="Gene3D" id="3.30.1330.60">
    <property type="entry name" value="OmpA-like domain"/>
    <property type="match status" value="1"/>
</dbReference>
<dbReference type="AlphaFoldDB" id="A0A0W7WFD1"/>
<evidence type="ECO:0000313" key="9">
    <source>
        <dbReference type="Proteomes" id="UP000054396"/>
    </source>
</evidence>
<sequence>MRPLMLGFALCLGLPMAGQAQTGEMFIPGEDDTPFPLVQQQPQPRNPIARCLLNATAANCNDLSNSGGGDIQFESAVIDMAPEYETLVFDPNAGTVQVTKAPPAVAPDYTAPPPEKTATARVPTQDHTAQQPGYQPPPKRVALPSISLTIEFDYDSDRVRGDQLQNINTLVAALSDPALAGTSYAVIGHTDSVGSDAYNCNLSQRRAQTVASFLQGSHVNVQLYPVGFGEQVLKNTVNPRAAENRRVTFMRLPDHPGPILQTAQQLCLY</sequence>
<accession>A0A0W7WFD1</accession>
<evidence type="ECO:0000256" key="1">
    <source>
        <dbReference type="ARBA" id="ARBA00004442"/>
    </source>
</evidence>
<dbReference type="Pfam" id="PF00691">
    <property type="entry name" value="OmpA"/>
    <property type="match status" value="1"/>
</dbReference>
<feature type="signal peptide" evidence="6">
    <location>
        <begin position="1"/>
        <end position="20"/>
    </location>
</feature>
<dbReference type="PRINTS" id="PR01021">
    <property type="entry name" value="OMPADOMAIN"/>
</dbReference>
<comment type="caution">
    <text evidence="8">The sequence shown here is derived from an EMBL/GenBank/DDBJ whole genome shotgun (WGS) entry which is preliminary data.</text>
</comment>
<dbReference type="EMBL" id="LPXO01000014">
    <property type="protein sequence ID" value="KUF09329.1"/>
    <property type="molecule type" value="Genomic_DNA"/>
</dbReference>
<name>A0A0W7WFD1_9RHOB</name>
<protein>
    <recommendedName>
        <fullName evidence="7">OmpA-like domain-containing protein</fullName>
    </recommendedName>
</protein>
<keyword evidence="9" id="KW-1185">Reference proteome</keyword>
<organism evidence="8 9">
    <name type="scientific">Pseudoponticoccus marisrubri</name>
    <dbReference type="NCBI Taxonomy" id="1685382"/>
    <lineage>
        <taxon>Bacteria</taxon>
        <taxon>Pseudomonadati</taxon>
        <taxon>Pseudomonadota</taxon>
        <taxon>Alphaproteobacteria</taxon>
        <taxon>Rhodobacterales</taxon>
        <taxon>Roseobacteraceae</taxon>
        <taxon>Pseudoponticoccus</taxon>
    </lineage>
</organism>
<dbReference type="CDD" id="cd07185">
    <property type="entry name" value="OmpA_C-like"/>
    <property type="match status" value="1"/>
</dbReference>
<keyword evidence="2 4" id="KW-0472">Membrane</keyword>
<proteinExistence type="predicted"/>